<feature type="domain" description="C-type lectin" evidence="2">
    <location>
        <begin position="29"/>
        <end position="129"/>
    </location>
</feature>
<accession>A0A443RSA8</accession>
<dbReference type="SUPFAM" id="SSF56436">
    <property type="entry name" value="C-type lectin-like"/>
    <property type="match status" value="1"/>
</dbReference>
<dbReference type="Pfam" id="PF00059">
    <property type="entry name" value="Lectin_C"/>
    <property type="match status" value="1"/>
</dbReference>
<dbReference type="OrthoDB" id="418245at2759"/>
<dbReference type="AlphaFoldDB" id="A0A443RSA8"/>
<reference evidence="3 4" key="1">
    <citation type="journal article" date="2018" name="Gigascience">
        <title>Genomes of trombidid mites reveal novel predicted allergens and laterally-transferred genes associated with secondary metabolism.</title>
        <authorList>
            <person name="Dong X."/>
            <person name="Chaisiri K."/>
            <person name="Xia D."/>
            <person name="Armstrong S.D."/>
            <person name="Fang Y."/>
            <person name="Donnelly M.J."/>
            <person name="Kadowaki T."/>
            <person name="McGarry J.W."/>
            <person name="Darby A.C."/>
            <person name="Makepeace B.L."/>
        </authorList>
    </citation>
    <scope>NUCLEOTIDE SEQUENCE [LARGE SCALE GENOMIC DNA]</scope>
    <source>
        <strain evidence="3">UoL-UT</strain>
    </source>
</reference>
<keyword evidence="3" id="KW-0430">Lectin</keyword>
<feature type="chain" id="PRO_5019436385" evidence="1">
    <location>
        <begin position="20"/>
        <end position="181"/>
    </location>
</feature>
<gene>
    <name evidence="3" type="ORF">B4U80_12573</name>
</gene>
<dbReference type="InterPro" id="IPR016187">
    <property type="entry name" value="CTDL_fold"/>
</dbReference>
<sequence length="181" mass="21249">MLRILFTILFCFLIHKCTASKCAENWYKFKNKCYFVNNTRVLRQENWDNCQRLGATMVSIHSRNENKFIQNLLDKDAWYFSGGRKANVGSHIAVWDDSSPFSWSASFASAQPIWNAKQNILVLGDNGLWMYMSDYNNKQLCQKLLYNVVIENTTDVTDEFEEISQYAPFDRYTTYDLLNKI</sequence>
<evidence type="ECO:0000313" key="3">
    <source>
        <dbReference type="EMBL" id="RWS18069.1"/>
    </source>
</evidence>
<keyword evidence="1" id="KW-0732">Signal</keyword>
<evidence type="ECO:0000259" key="2">
    <source>
        <dbReference type="PROSITE" id="PS50041"/>
    </source>
</evidence>
<dbReference type="Proteomes" id="UP000288716">
    <property type="component" value="Unassembled WGS sequence"/>
</dbReference>
<dbReference type="EMBL" id="NCKV01046719">
    <property type="protein sequence ID" value="RWS18069.1"/>
    <property type="molecule type" value="Genomic_DNA"/>
</dbReference>
<keyword evidence="4" id="KW-1185">Reference proteome</keyword>
<comment type="caution">
    <text evidence="3">The sequence shown here is derived from an EMBL/GenBank/DDBJ whole genome shotgun (WGS) entry which is preliminary data.</text>
</comment>
<dbReference type="Gene3D" id="3.10.100.10">
    <property type="entry name" value="Mannose-Binding Protein A, subunit A"/>
    <property type="match status" value="1"/>
</dbReference>
<evidence type="ECO:0000313" key="4">
    <source>
        <dbReference type="Proteomes" id="UP000288716"/>
    </source>
</evidence>
<dbReference type="STRING" id="299467.A0A443RSA8"/>
<dbReference type="InterPro" id="IPR016186">
    <property type="entry name" value="C-type_lectin-like/link_sf"/>
</dbReference>
<dbReference type="VEuPathDB" id="VectorBase:LDEU013971"/>
<dbReference type="InterPro" id="IPR001304">
    <property type="entry name" value="C-type_lectin-like"/>
</dbReference>
<name>A0A443RSA8_9ACAR</name>
<proteinExistence type="predicted"/>
<dbReference type="GO" id="GO:0030246">
    <property type="term" value="F:carbohydrate binding"/>
    <property type="evidence" value="ECO:0007669"/>
    <property type="project" value="UniProtKB-KW"/>
</dbReference>
<evidence type="ECO:0000256" key="1">
    <source>
        <dbReference type="SAM" id="SignalP"/>
    </source>
</evidence>
<dbReference type="SMART" id="SM00034">
    <property type="entry name" value="CLECT"/>
    <property type="match status" value="1"/>
</dbReference>
<protein>
    <submittedName>
        <fullName evidence="3">C-type lectin domain family 4 member A-like protein</fullName>
    </submittedName>
</protein>
<dbReference type="PROSITE" id="PS50041">
    <property type="entry name" value="C_TYPE_LECTIN_2"/>
    <property type="match status" value="1"/>
</dbReference>
<dbReference type="CDD" id="cd00037">
    <property type="entry name" value="CLECT"/>
    <property type="match status" value="1"/>
</dbReference>
<feature type="signal peptide" evidence="1">
    <location>
        <begin position="1"/>
        <end position="19"/>
    </location>
</feature>
<organism evidence="3 4">
    <name type="scientific">Leptotrombidium deliense</name>
    <dbReference type="NCBI Taxonomy" id="299467"/>
    <lineage>
        <taxon>Eukaryota</taxon>
        <taxon>Metazoa</taxon>
        <taxon>Ecdysozoa</taxon>
        <taxon>Arthropoda</taxon>
        <taxon>Chelicerata</taxon>
        <taxon>Arachnida</taxon>
        <taxon>Acari</taxon>
        <taxon>Acariformes</taxon>
        <taxon>Trombidiformes</taxon>
        <taxon>Prostigmata</taxon>
        <taxon>Anystina</taxon>
        <taxon>Parasitengona</taxon>
        <taxon>Trombiculoidea</taxon>
        <taxon>Trombiculidae</taxon>
        <taxon>Leptotrombidium</taxon>
    </lineage>
</organism>